<reference evidence="7 8" key="1">
    <citation type="submission" date="2024-01" db="EMBL/GenBank/DDBJ databases">
        <title>The genomes of 5 underutilized Papilionoideae crops provide insights into root nodulation and disease resistanc.</title>
        <authorList>
            <person name="Jiang F."/>
        </authorList>
    </citation>
    <scope>NUCLEOTIDE SEQUENCE [LARGE SCALE GENOMIC DNA]</scope>
    <source>
        <strain evidence="7">JINMINGXINNONG_FW02</strain>
        <tissue evidence="7">Leaves</tissue>
    </source>
</reference>
<evidence type="ECO:0000259" key="6">
    <source>
        <dbReference type="Pfam" id="PF01764"/>
    </source>
</evidence>
<dbReference type="InterPro" id="IPR002921">
    <property type="entry name" value="Fungal_lipase-type"/>
</dbReference>
<dbReference type="CDD" id="cd00519">
    <property type="entry name" value="Lipase_3"/>
    <property type="match status" value="1"/>
</dbReference>
<evidence type="ECO:0000256" key="2">
    <source>
        <dbReference type="ARBA" id="ARBA00022801"/>
    </source>
</evidence>
<organism evidence="7 8">
    <name type="scientific">Phaseolus coccineus</name>
    <name type="common">Scarlet runner bean</name>
    <name type="synonym">Phaseolus multiflorus</name>
    <dbReference type="NCBI Taxonomy" id="3886"/>
    <lineage>
        <taxon>Eukaryota</taxon>
        <taxon>Viridiplantae</taxon>
        <taxon>Streptophyta</taxon>
        <taxon>Embryophyta</taxon>
        <taxon>Tracheophyta</taxon>
        <taxon>Spermatophyta</taxon>
        <taxon>Magnoliopsida</taxon>
        <taxon>eudicotyledons</taxon>
        <taxon>Gunneridae</taxon>
        <taxon>Pentapetalae</taxon>
        <taxon>rosids</taxon>
        <taxon>fabids</taxon>
        <taxon>Fabales</taxon>
        <taxon>Fabaceae</taxon>
        <taxon>Papilionoideae</taxon>
        <taxon>50 kb inversion clade</taxon>
        <taxon>NPAAA clade</taxon>
        <taxon>indigoferoid/millettioid clade</taxon>
        <taxon>Phaseoleae</taxon>
        <taxon>Phaseolus</taxon>
    </lineage>
</organism>
<accession>A0AAN9M5J6</accession>
<dbReference type="Pfam" id="PF01764">
    <property type="entry name" value="Lipase_3"/>
    <property type="match status" value="1"/>
</dbReference>
<keyword evidence="2 5" id="KW-0378">Hydrolase</keyword>
<evidence type="ECO:0000256" key="1">
    <source>
        <dbReference type="ARBA" id="ARBA00010701"/>
    </source>
</evidence>
<comment type="function">
    <text evidence="5">Acylhydrolase that catalyzes the hydrolysis of phospholipids at the sn-1 position.</text>
</comment>
<evidence type="ECO:0000256" key="3">
    <source>
        <dbReference type="ARBA" id="ARBA00022963"/>
    </source>
</evidence>
<proteinExistence type="inferred from homology"/>
<dbReference type="InterPro" id="IPR033556">
    <property type="entry name" value="PLA"/>
</dbReference>
<dbReference type="EC" id="3.1.1.-" evidence="5"/>
<dbReference type="FunFam" id="3.40.50.1820:FF:000065">
    <property type="entry name" value="Phospholipase A1-II 3"/>
    <property type="match status" value="1"/>
</dbReference>
<dbReference type="AlphaFoldDB" id="A0AAN9M5J6"/>
<comment type="caution">
    <text evidence="7">The sequence shown here is derived from an EMBL/GenBank/DDBJ whole genome shotgun (WGS) entry which is preliminary data.</text>
</comment>
<gene>
    <name evidence="7" type="ORF">VNO80_23259</name>
</gene>
<dbReference type="Proteomes" id="UP001374584">
    <property type="component" value="Unassembled WGS sequence"/>
</dbReference>
<dbReference type="InterPro" id="IPR029058">
    <property type="entry name" value="AB_hydrolase_fold"/>
</dbReference>
<evidence type="ECO:0000256" key="5">
    <source>
        <dbReference type="RuleBase" id="RU367093"/>
    </source>
</evidence>
<dbReference type="GO" id="GO:0008970">
    <property type="term" value="F:phospholipase A1 activity"/>
    <property type="evidence" value="ECO:0007669"/>
    <property type="project" value="UniProtKB-UniRule"/>
</dbReference>
<dbReference type="Gene3D" id="3.40.50.1820">
    <property type="entry name" value="alpha/beta hydrolase"/>
    <property type="match status" value="1"/>
</dbReference>
<sequence>MDSHSIGRKWRDLSGRSNWEGLLDPLDIDLRQYILHYGQLAQATYDAFNSEKLSMYGGNCRYAKRDFFSKVGLEHGNPFKYDVTEFLYATSKATASKQFALKLFSKDEWGMESNWIGYVAVATDEGKAALGRRDIVVAWRGTVQGSEWVQDLHIPLDPAPLIFRDARAELHNGFYSVYTSNNPGSHITETSARNQVLEEVRRLVEKYKNEEISISVTGHSLGAALATLTAVDIVAQGLNKPKDQPHRVCPVTAFLFASPRVGNSHFGKIFSEYKHLRALRIRNKKDQVPKLPIGLTVVGQELVIDTRKSKYLKEGVSAHNLEAYLHGVAGTQGKKGGFNLEVNRDIALLNKGMDALKDEYLVPVEWRVQENKGMVQQSDGTWKLMEENEEGFQSIHSSL</sequence>
<comment type="similarity">
    <text evidence="1 5">Belongs to the AB hydrolase superfamily. Lipase family.</text>
</comment>
<dbReference type="PANTHER" id="PTHR31828:SF15">
    <property type="entry name" value="PHOSPHOLIPASE A1"/>
    <property type="match status" value="1"/>
</dbReference>
<name>A0AAN9M5J6_PHACN</name>
<evidence type="ECO:0000313" key="8">
    <source>
        <dbReference type="Proteomes" id="UP001374584"/>
    </source>
</evidence>
<keyword evidence="8" id="KW-1185">Reference proteome</keyword>
<dbReference type="EMBL" id="JAYMYR010000008">
    <property type="protein sequence ID" value="KAK7348660.1"/>
    <property type="molecule type" value="Genomic_DNA"/>
</dbReference>
<dbReference type="GO" id="GO:0016042">
    <property type="term" value="P:lipid catabolic process"/>
    <property type="evidence" value="ECO:0007669"/>
    <property type="project" value="UniProtKB-UniRule"/>
</dbReference>
<keyword evidence="4 5" id="KW-0443">Lipid metabolism</keyword>
<evidence type="ECO:0000313" key="7">
    <source>
        <dbReference type="EMBL" id="KAK7348660.1"/>
    </source>
</evidence>
<evidence type="ECO:0000256" key="4">
    <source>
        <dbReference type="ARBA" id="ARBA00023098"/>
    </source>
</evidence>
<dbReference type="PANTHER" id="PTHR31828">
    <property type="entry name" value="PHOSPHOLIPASE A1-IIGAMMA"/>
    <property type="match status" value="1"/>
</dbReference>
<keyword evidence="3 5" id="KW-0442">Lipid degradation</keyword>
<protein>
    <recommendedName>
        <fullName evidence="5">Phospholipase A1</fullName>
        <ecNumber evidence="5">3.1.1.-</ecNumber>
    </recommendedName>
</protein>
<feature type="domain" description="Fungal lipase-type" evidence="6">
    <location>
        <begin position="136"/>
        <end position="293"/>
    </location>
</feature>
<dbReference type="GO" id="GO:0005737">
    <property type="term" value="C:cytoplasm"/>
    <property type="evidence" value="ECO:0007669"/>
    <property type="project" value="UniProtKB-ARBA"/>
</dbReference>
<dbReference type="SUPFAM" id="SSF53474">
    <property type="entry name" value="alpha/beta-Hydrolases"/>
    <property type="match status" value="1"/>
</dbReference>